<evidence type="ECO:0000313" key="2">
    <source>
        <dbReference type="Proteomes" id="UP000295247"/>
    </source>
</evidence>
<accession>A0A4R4AJX6</accession>
<comment type="caution">
    <text evidence="1">The sequence shown here is derived from an EMBL/GenBank/DDBJ whole genome shotgun (WGS) entry which is preliminary data.</text>
</comment>
<protein>
    <submittedName>
        <fullName evidence="1">Zinc ribbon family protein</fullName>
    </submittedName>
</protein>
<evidence type="ECO:0000313" key="1">
    <source>
        <dbReference type="EMBL" id="TCW39691.1"/>
    </source>
</evidence>
<dbReference type="Proteomes" id="UP000295247">
    <property type="component" value="Unassembled WGS sequence"/>
</dbReference>
<name>A0A4R4AJX6_MARGR</name>
<dbReference type="RefSeq" id="WP_005221914.1">
    <property type="nucleotide sequence ID" value="NZ_JAKEDQ010000014.1"/>
</dbReference>
<reference evidence="1 2" key="1">
    <citation type="submission" date="2019-03" db="EMBL/GenBank/DDBJ databases">
        <title>Genomic Encyclopedia of Type Strains, Phase IV (KMG-IV): sequencing the most valuable type-strain genomes for metagenomic binning, comparative biology and taxonomic classification.</title>
        <authorList>
            <person name="Goeker M."/>
        </authorList>
    </citation>
    <scope>NUCLEOTIDE SEQUENCE [LARGE SCALE GENOMIC DNA]</scope>
    <source>
        <strain evidence="1 2">DSM 203</strain>
    </source>
</reference>
<dbReference type="Pfam" id="PF07295">
    <property type="entry name" value="DUF1451"/>
    <property type="match status" value="1"/>
</dbReference>
<gene>
    <name evidence="1" type="ORF">EDC29_101103</name>
</gene>
<organism evidence="1 2">
    <name type="scientific">Marichromatium gracile</name>
    <name type="common">Chromatium gracile</name>
    <dbReference type="NCBI Taxonomy" id="1048"/>
    <lineage>
        <taxon>Bacteria</taxon>
        <taxon>Pseudomonadati</taxon>
        <taxon>Pseudomonadota</taxon>
        <taxon>Gammaproteobacteria</taxon>
        <taxon>Chromatiales</taxon>
        <taxon>Chromatiaceae</taxon>
        <taxon>Marichromatium</taxon>
    </lineage>
</organism>
<dbReference type="AlphaFoldDB" id="A0A4R4AJX6"/>
<dbReference type="InterPro" id="IPR009912">
    <property type="entry name" value="DUF1451"/>
</dbReference>
<sequence length="180" mass="20587">MSDQDRNPKDDRLVRAYERMLEDAHEAIEQAQNETAPRLREVLDKTRDNLVELGELSREEAQRVADYIRRDIEDAAGFVAETGQDIRDWWRFDLELMERRLFEAFSQVADQTRLQLAQIAETARRMSLYQAGEITGPGTLVCDKCGAETHFVKAGRIPPCAECGATSFRRNPVGREDQQG</sequence>
<dbReference type="EMBL" id="SMDC01000001">
    <property type="protein sequence ID" value="TCW39691.1"/>
    <property type="molecule type" value="Genomic_DNA"/>
</dbReference>
<proteinExistence type="predicted"/>